<evidence type="ECO:0000256" key="1">
    <source>
        <dbReference type="ARBA" id="ARBA00022658"/>
    </source>
</evidence>
<protein>
    <recommendedName>
        <fullName evidence="8">Ras-GEF domain-containing protein</fullName>
    </recommendedName>
</protein>
<feature type="region of interest" description="Disordered" evidence="3">
    <location>
        <begin position="367"/>
        <end position="402"/>
    </location>
</feature>
<feature type="region of interest" description="Disordered" evidence="3">
    <location>
        <begin position="466"/>
        <end position="505"/>
    </location>
</feature>
<feature type="region of interest" description="Disordered" evidence="3">
    <location>
        <begin position="526"/>
        <end position="575"/>
    </location>
</feature>
<dbReference type="Pfam" id="PF00617">
    <property type="entry name" value="RasGEF"/>
    <property type="match status" value="1"/>
</dbReference>
<dbReference type="InterPro" id="IPR011993">
    <property type="entry name" value="PH-like_dom_sf"/>
</dbReference>
<evidence type="ECO:0000313" key="6">
    <source>
        <dbReference type="EMBL" id="KAH6585996.1"/>
    </source>
</evidence>
<evidence type="ECO:0000259" key="4">
    <source>
        <dbReference type="PROSITE" id="PS50003"/>
    </source>
</evidence>
<dbReference type="SUPFAM" id="SSF50729">
    <property type="entry name" value="PH domain-like"/>
    <property type="match status" value="1"/>
</dbReference>
<keyword evidence="7" id="KW-1185">Reference proteome</keyword>
<keyword evidence="1 2" id="KW-0344">Guanine-nucleotide releasing factor</keyword>
<feature type="region of interest" description="Disordered" evidence="3">
    <location>
        <begin position="834"/>
        <end position="853"/>
    </location>
</feature>
<feature type="compositionally biased region" description="Polar residues" evidence="3">
    <location>
        <begin position="801"/>
        <end position="816"/>
    </location>
</feature>
<accession>A0ABQ8ESR0</accession>
<dbReference type="PANTHER" id="PTHR23113:SF368">
    <property type="entry name" value="CELL DIVISION CONTROL PROTEIN 25"/>
    <property type="match status" value="1"/>
</dbReference>
<dbReference type="InterPro" id="IPR008937">
    <property type="entry name" value="Ras-like_GEF"/>
</dbReference>
<proteinExistence type="predicted"/>
<evidence type="ECO:0000256" key="3">
    <source>
        <dbReference type="SAM" id="MobiDB-lite"/>
    </source>
</evidence>
<feature type="domain" description="Ras-GEF" evidence="5">
    <location>
        <begin position="128"/>
        <end position="369"/>
    </location>
</feature>
<reference evidence="6 7" key="1">
    <citation type="submission" date="2021-02" db="EMBL/GenBank/DDBJ databases">
        <title>Variation within the Batrachochytrium salamandrivorans European outbreak.</title>
        <authorList>
            <person name="Kelly M."/>
            <person name="Pasmans F."/>
            <person name="Shea T.P."/>
            <person name="Munoz J.F."/>
            <person name="Carranza S."/>
            <person name="Cuomo C.A."/>
            <person name="Martel A."/>
        </authorList>
    </citation>
    <scope>NUCLEOTIDE SEQUENCE [LARGE SCALE GENOMIC DNA]</scope>
    <source>
        <strain evidence="6 7">AMFP18/2</strain>
    </source>
</reference>
<dbReference type="InterPro" id="IPR036964">
    <property type="entry name" value="RASGEF_cat_dom_sf"/>
</dbReference>
<evidence type="ECO:0000256" key="2">
    <source>
        <dbReference type="PROSITE-ProRule" id="PRU00168"/>
    </source>
</evidence>
<gene>
    <name evidence="6" type="ORF">BASA50_000939</name>
</gene>
<dbReference type="CDD" id="cd00155">
    <property type="entry name" value="RasGEF"/>
    <property type="match status" value="1"/>
</dbReference>
<dbReference type="PROSITE" id="PS50003">
    <property type="entry name" value="PH_DOMAIN"/>
    <property type="match status" value="1"/>
</dbReference>
<dbReference type="PANTHER" id="PTHR23113">
    <property type="entry name" value="GUANINE NUCLEOTIDE EXCHANGE FACTOR"/>
    <property type="match status" value="1"/>
</dbReference>
<dbReference type="PROSITE" id="PS50009">
    <property type="entry name" value="RASGEF_CAT"/>
    <property type="match status" value="1"/>
</dbReference>
<dbReference type="EMBL" id="JAFCIX010000577">
    <property type="protein sequence ID" value="KAH6585996.1"/>
    <property type="molecule type" value="Genomic_DNA"/>
</dbReference>
<dbReference type="InterPro" id="IPR001849">
    <property type="entry name" value="PH_domain"/>
</dbReference>
<feature type="compositionally biased region" description="Polar residues" evidence="3">
    <location>
        <begin position="387"/>
        <end position="397"/>
    </location>
</feature>
<dbReference type="InterPro" id="IPR023578">
    <property type="entry name" value="Ras_GEF_dom_sf"/>
</dbReference>
<dbReference type="Gene3D" id="2.30.29.30">
    <property type="entry name" value="Pleckstrin-homology domain (PH domain)/Phosphotyrosine-binding domain (PTB)"/>
    <property type="match status" value="2"/>
</dbReference>
<dbReference type="Proteomes" id="UP001648503">
    <property type="component" value="Unassembled WGS sequence"/>
</dbReference>
<organism evidence="6 7">
    <name type="scientific">Batrachochytrium salamandrivorans</name>
    <dbReference type="NCBI Taxonomy" id="1357716"/>
    <lineage>
        <taxon>Eukaryota</taxon>
        <taxon>Fungi</taxon>
        <taxon>Fungi incertae sedis</taxon>
        <taxon>Chytridiomycota</taxon>
        <taxon>Chytridiomycota incertae sedis</taxon>
        <taxon>Chytridiomycetes</taxon>
        <taxon>Rhizophydiales</taxon>
        <taxon>Rhizophydiales incertae sedis</taxon>
        <taxon>Batrachochytrium</taxon>
    </lineage>
</organism>
<evidence type="ECO:0008006" key="8">
    <source>
        <dbReference type="Google" id="ProtNLM"/>
    </source>
</evidence>
<comment type="caution">
    <text evidence="6">The sequence shown here is derived from an EMBL/GenBank/DDBJ whole genome shotgun (WGS) entry which is preliminary data.</text>
</comment>
<dbReference type="SMART" id="SM00233">
    <property type="entry name" value="PH"/>
    <property type="match status" value="1"/>
</dbReference>
<dbReference type="InterPro" id="IPR001895">
    <property type="entry name" value="RASGEF_cat_dom"/>
</dbReference>
<dbReference type="SUPFAM" id="SSF48366">
    <property type="entry name" value="Ras GEF"/>
    <property type="match status" value="1"/>
</dbReference>
<name>A0ABQ8ESR0_9FUNG</name>
<evidence type="ECO:0000313" key="7">
    <source>
        <dbReference type="Proteomes" id="UP001648503"/>
    </source>
</evidence>
<evidence type="ECO:0000259" key="5">
    <source>
        <dbReference type="PROSITE" id="PS50009"/>
    </source>
</evidence>
<feature type="domain" description="PH" evidence="4">
    <location>
        <begin position="747"/>
        <end position="982"/>
    </location>
</feature>
<sequence length="988" mass="110224">MSGPLEPSPKACGSNSNSEGRSRLKSLQSALRLSSALSAIAPSELLTAKQNLVSPKWTRDLFHPHNTKDEDANSRKRSIVNDLQLAWEFSEPKVTSPVASIAKGLGHKIPPPKEMEYDPEAFDILEVSPKEIARHLTLLSSEFFRSITRAELESLAWTGSDKDKLTPAIVNITNNFNQIAIWVAQQILEAKSPKRRFQLICYFIRVAKGCLDCNNFDSVRSIVAGLQSTPVYRLERTWAMVGRRERAVFDKIAELASLDHNNDCYRRRLESTKPPFVPYLGTHLGDITFVSECMKKDKGNLQRIQQYEERVTQFHELLDEIERWRAVCIYSYPRNKCIADAITQNVIFPEQLRDTQDDHYRLSYQIEERSKSNLQSRSQSKKGDSADSVTEKGQNSLRKFDFSRKSNVGAPGAIVTVPAIIGQNQDGSDMQIHIPLTISPGTKLYPLENKDYTPVTAIGNESIWMGDNSKHEDSDPRSWTLPSKKAKRERPRLDGIFSPGPSRSDIVDTNPFLEAMEVVTTASSRVTFPDPSTPSPVSPCFQIPTPLKSSGKPISNRDRSSSYGADTGGSKGSYRQKMVNGIMKHIRKPRSESHSTSQCQDDIDVFIDPGQTSEDFIEYEPIIQRPKTIYPAKAQVSASAESNIECHAITDYEVSLSSTKSLSSTNSGHPRMFSDGGDGCTKTPGSYYKHSESFLDKPIGHSRALSEGGIFRNAQLEDNVEKYIEKPKLTAPIKIECSIPKPLGKLNIFLQGVLSKKEETTILGHRVAKREWVQVWSVLESDVLTLYRYDKSMKRPTFISSSTRRQLNSPAGSNITKPLHASFPKSEALGKSIDGLIPKDSKTSPHKSTFGHCDESVDWSTPDILGQSAPTNIKDAPNKQSWSISESFADISFTGPKVRLKREKDIPHTDEASSKTSINKPTSDLIEIITLGSKTQVENGESFSKRDNVFRLLLGNSRSILIQAGSFIEMQSWTEAICTAVKQLQEEP</sequence>
<feature type="region of interest" description="Disordered" evidence="3">
    <location>
        <begin position="1"/>
        <end position="25"/>
    </location>
</feature>
<feature type="region of interest" description="Disordered" evidence="3">
    <location>
        <begin position="801"/>
        <end position="820"/>
    </location>
</feature>
<dbReference type="SMART" id="SM00147">
    <property type="entry name" value="RasGEF"/>
    <property type="match status" value="1"/>
</dbReference>
<dbReference type="Gene3D" id="1.10.840.10">
    <property type="entry name" value="Ras guanine-nucleotide exchange factors catalytic domain"/>
    <property type="match status" value="1"/>
</dbReference>